<feature type="region of interest" description="Disordered" evidence="3">
    <location>
        <begin position="52"/>
        <end position="98"/>
    </location>
</feature>
<dbReference type="OrthoDB" id="3509362at2759"/>
<evidence type="ECO:0000259" key="4">
    <source>
        <dbReference type="PROSITE" id="PS50048"/>
    </source>
</evidence>
<evidence type="ECO:0000313" key="6">
    <source>
        <dbReference type="Proteomes" id="UP000799537"/>
    </source>
</evidence>
<name>A0A6A6CM36_ZASCE</name>
<protein>
    <recommendedName>
        <fullName evidence="4">Zn(2)-C6 fungal-type domain-containing protein</fullName>
    </recommendedName>
</protein>
<dbReference type="PROSITE" id="PS50048">
    <property type="entry name" value="ZN2_CY6_FUNGAL_2"/>
    <property type="match status" value="1"/>
</dbReference>
<keyword evidence="2" id="KW-0539">Nucleus</keyword>
<dbReference type="AlphaFoldDB" id="A0A6A6CM36"/>
<dbReference type="EMBL" id="ML993595">
    <property type="protein sequence ID" value="KAF2166799.1"/>
    <property type="molecule type" value="Genomic_DNA"/>
</dbReference>
<dbReference type="Pfam" id="PF11951">
    <property type="entry name" value="Fungal_trans_2"/>
    <property type="match status" value="2"/>
</dbReference>
<dbReference type="PROSITE" id="PS00463">
    <property type="entry name" value="ZN2_CY6_FUNGAL_1"/>
    <property type="match status" value="1"/>
</dbReference>
<comment type="subcellular location">
    <subcellularLocation>
        <location evidence="1">Nucleus</location>
    </subcellularLocation>
</comment>
<dbReference type="Pfam" id="PF00172">
    <property type="entry name" value="Zn_clus"/>
    <property type="match status" value="1"/>
</dbReference>
<keyword evidence="6" id="KW-1185">Reference proteome</keyword>
<dbReference type="CDD" id="cd00067">
    <property type="entry name" value="GAL4"/>
    <property type="match status" value="1"/>
</dbReference>
<evidence type="ECO:0000256" key="3">
    <source>
        <dbReference type="SAM" id="MobiDB-lite"/>
    </source>
</evidence>
<organism evidence="5 6">
    <name type="scientific">Zasmidium cellare ATCC 36951</name>
    <dbReference type="NCBI Taxonomy" id="1080233"/>
    <lineage>
        <taxon>Eukaryota</taxon>
        <taxon>Fungi</taxon>
        <taxon>Dikarya</taxon>
        <taxon>Ascomycota</taxon>
        <taxon>Pezizomycotina</taxon>
        <taxon>Dothideomycetes</taxon>
        <taxon>Dothideomycetidae</taxon>
        <taxon>Mycosphaerellales</taxon>
        <taxon>Mycosphaerellaceae</taxon>
        <taxon>Zasmidium</taxon>
    </lineage>
</organism>
<dbReference type="GeneID" id="54559793"/>
<dbReference type="RefSeq" id="XP_033667688.1">
    <property type="nucleotide sequence ID" value="XM_033806521.1"/>
</dbReference>
<dbReference type="PANTHER" id="PTHR37534:SF46">
    <property type="entry name" value="ZN(II)2CYS6 TRANSCRIPTION FACTOR (EUROFUNG)"/>
    <property type="match status" value="1"/>
</dbReference>
<dbReference type="GO" id="GO:0008270">
    <property type="term" value="F:zinc ion binding"/>
    <property type="evidence" value="ECO:0007669"/>
    <property type="project" value="InterPro"/>
</dbReference>
<sequence length="482" mass="53825">MTSGRKRTRNGCWTCRERKKKCDQGGPPCNNCTKLNLDCKTEVRVVWEDDSKRAAMKRRGPPSKARVSIKTSQSSDDNTKPFSPKTSDRVIHQRPSPYPRPLDSLDALLLENYVERFSRTYPTQSGPRNPFLSILLPIAMRSTVVFDSLLCLSSAGLWDSAHESMKVKRLALRQQALRGCALLLKAHQSGGVGDADPSALLASSTMFLCYEKIMGELNWRPHIQFINRFFERQGSGKHKSPIAHPDAFEFFRSFLVYNNLVQSTSSLRPTSCSFYAHADHIGTVEGYPSSVDRNDTSRRNYYPNLVARLAAGDASVTEFDIQQWDGSLSFLPSFALESATTSDQNQSGNDLAVVKDLYRLAATIYRLQGAAHHTSEPLGTDQTLSLEQLTAHAVLRMSLLPAGSSYENALLWPLAIVARALGSSQVIERTVVLHRLQYLEKRFGMRQFKRAQDVLVEHWIMQDAGQCSYAAPDHPVGTILLG</sequence>
<evidence type="ECO:0000256" key="1">
    <source>
        <dbReference type="ARBA" id="ARBA00004123"/>
    </source>
</evidence>
<dbReference type="Gene3D" id="4.10.240.10">
    <property type="entry name" value="Zn(2)-C6 fungal-type DNA-binding domain"/>
    <property type="match status" value="1"/>
</dbReference>
<dbReference type="GO" id="GO:0000981">
    <property type="term" value="F:DNA-binding transcription factor activity, RNA polymerase II-specific"/>
    <property type="evidence" value="ECO:0007669"/>
    <property type="project" value="InterPro"/>
</dbReference>
<feature type="compositionally biased region" description="Polar residues" evidence="3">
    <location>
        <begin position="69"/>
        <end position="85"/>
    </location>
</feature>
<dbReference type="InterPro" id="IPR021858">
    <property type="entry name" value="Fun_TF"/>
</dbReference>
<feature type="domain" description="Zn(2)-C6 fungal-type" evidence="4">
    <location>
        <begin position="11"/>
        <end position="41"/>
    </location>
</feature>
<dbReference type="GO" id="GO:0005634">
    <property type="term" value="C:nucleus"/>
    <property type="evidence" value="ECO:0007669"/>
    <property type="project" value="UniProtKB-SubCell"/>
</dbReference>
<evidence type="ECO:0000256" key="2">
    <source>
        <dbReference type="ARBA" id="ARBA00023242"/>
    </source>
</evidence>
<dbReference type="Proteomes" id="UP000799537">
    <property type="component" value="Unassembled WGS sequence"/>
</dbReference>
<evidence type="ECO:0000313" key="5">
    <source>
        <dbReference type="EMBL" id="KAF2166799.1"/>
    </source>
</evidence>
<dbReference type="PANTHER" id="PTHR37534">
    <property type="entry name" value="TRANSCRIPTIONAL ACTIVATOR PROTEIN UGA3"/>
    <property type="match status" value="1"/>
</dbReference>
<dbReference type="InterPro" id="IPR036864">
    <property type="entry name" value="Zn2-C6_fun-type_DNA-bd_sf"/>
</dbReference>
<dbReference type="SMART" id="SM00066">
    <property type="entry name" value="GAL4"/>
    <property type="match status" value="1"/>
</dbReference>
<gene>
    <name evidence="5" type="ORF">M409DRAFT_22853</name>
</gene>
<reference evidence="5" key="1">
    <citation type="journal article" date="2020" name="Stud. Mycol.">
        <title>101 Dothideomycetes genomes: a test case for predicting lifestyles and emergence of pathogens.</title>
        <authorList>
            <person name="Haridas S."/>
            <person name="Albert R."/>
            <person name="Binder M."/>
            <person name="Bloem J."/>
            <person name="Labutti K."/>
            <person name="Salamov A."/>
            <person name="Andreopoulos B."/>
            <person name="Baker S."/>
            <person name="Barry K."/>
            <person name="Bills G."/>
            <person name="Bluhm B."/>
            <person name="Cannon C."/>
            <person name="Castanera R."/>
            <person name="Culley D."/>
            <person name="Daum C."/>
            <person name="Ezra D."/>
            <person name="Gonzalez J."/>
            <person name="Henrissat B."/>
            <person name="Kuo A."/>
            <person name="Liang C."/>
            <person name="Lipzen A."/>
            <person name="Lutzoni F."/>
            <person name="Magnuson J."/>
            <person name="Mondo S."/>
            <person name="Nolan M."/>
            <person name="Ohm R."/>
            <person name="Pangilinan J."/>
            <person name="Park H.-J."/>
            <person name="Ramirez L."/>
            <person name="Alfaro M."/>
            <person name="Sun H."/>
            <person name="Tritt A."/>
            <person name="Yoshinaga Y."/>
            <person name="Zwiers L.-H."/>
            <person name="Turgeon B."/>
            <person name="Goodwin S."/>
            <person name="Spatafora J."/>
            <person name="Crous P."/>
            <person name="Grigoriev I."/>
        </authorList>
    </citation>
    <scope>NUCLEOTIDE SEQUENCE</scope>
    <source>
        <strain evidence="5">ATCC 36951</strain>
    </source>
</reference>
<accession>A0A6A6CM36</accession>
<proteinExistence type="predicted"/>
<dbReference type="InterPro" id="IPR001138">
    <property type="entry name" value="Zn2Cys6_DnaBD"/>
</dbReference>
<dbReference type="SUPFAM" id="SSF57701">
    <property type="entry name" value="Zn2/Cys6 DNA-binding domain"/>
    <property type="match status" value="1"/>
</dbReference>